<dbReference type="Pfam" id="PF04991">
    <property type="entry name" value="LicD"/>
    <property type="match status" value="1"/>
</dbReference>
<proteinExistence type="predicted"/>
<protein>
    <recommendedName>
        <fullName evidence="1">LicD/FKTN/FKRP nucleotidyltransferase domain-containing protein</fullName>
    </recommendedName>
</protein>
<dbReference type="PANTHER" id="PTHR43404:SF2">
    <property type="entry name" value="LIPOPOLYSACCHARIDE CHOLINEPHOSPHOTRANSFERASE LICD"/>
    <property type="match status" value="1"/>
</dbReference>
<gene>
    <name evidence="2" type="ORF">GMD52_07975</name>
</gene>
<name>A0A6I3QEE2_9FIRM</name>
<dbReference type="GO" id="GO:0009100">
    <property type="term" value="P:glycoprotein metabolic process"/>
    <property type="evidence" value="ECO:0007669"/>
    <property type="project" value="UniProtKB-ARBA"/>
</dbReference>
<dbReference type="RefSeq" id="WP_155201518.1">
    <property type="nucleotide sequence ID" value="NZ_WMZL01000015.1"/>
</dbReference>
<feature type="domain" description="LicD/FKTN/FKRP nucleotidyltransferase" evidence="1">
    <location>
        <begin position="21"/>
        <end position="249"/>
    </location>
</feature>
<evidence type="ECO:0000313" key="3">
    <source>
        <dbReference type="Proteomes" id="UP000449193"/>
    </source>
</evidence>
<dbReference type="InterPro" id="IPR052942">
    <property type="entry name" value="LPS_cholinephosphotransferase"/>
</dbReference>
<accession>A0A6I3QEE2</accession>
<evidence type="ECO:0000313" key="2">
    <source>
        <dbReference type="EMBL" id="MTS51478.1"/>
    </source>
</evidence>
<dbReference type="PANTHER" id="PTHR43404">
    <property type="entry name" value="LIPOPOLYSACCHARIDE CHOLINEPHOSPHOTRANSFERASE LICD"/>
    <property type="match status" value="1"/>
</dbReference>
<comment type="caution">
    <text evidence="2">The sequence shown here is derived from an EMBL/GenBank/DDBJ whole genome shotgun (WGS) entry which is preliminary data.</text>
</comment>
<dbReference type="AlphaFoldDB" id="A0A6I3QEE2"/>
<sequence length="275" mass="32254">MTMDELHDQLFQLLCEIDDICKRNGVRYFLDSGTEIGAAREKDFVPWDDDVDIKVLREDYPAFRAALQRELPDTIRFVEPDQFSPMFYDFISRVQFKDLPMRAETEEDRSYQNFQNRVGVDVFVFDRAPAGKMAQTLLRLRCKILYGMGMSKRYRIADAKYTFGQKAAVAVLRLMGKPFSAQWICHRWERVVGAWQKQETGWRFASNYSVEHLHVFPESWYADTAFLTIRGRKFPVPAGYDEELTAIYGDYMKPPADKSQYRTHVQIENSETENK</sequence>
<dbReference type="Proteomes" id="UP000449193">
    <property type="component" value="Unassembled WGS sequence"/>
</dbReference>
<dbReference type="EMBL" id="WMZR01000008">
    <property type="protein sequence ID" value="MTS51478.1"/>
    <property type="molecule type" value="Genomic_DNA"/>
</dbReference>
<organism evidence="2 3">
    <name type="scientific">Ruthenibacterium lactatiformans</name>
    <dbReference type="NCBI Taxonomy" id="1550024"/>
    <lineage>
        <taxon>Bacteria</taxon>
        <taxon>Bacillati</taxon>
        <taxon>Bacillota</taxon>
        <taxon>Clostridia</taxon>
        <taxon>Eubacteriales</taxon>
        <taxon>Oscillospiraceae</taxon>
        <taxon>Ruthenibacterium</taxon>
    </lineage>
</organism>
<evidence type="ECO:0000259" key="1">
    <source>
        <dbReference type="Pfam" id="PF04991"/>
    </source>
</evidence>
<reference evidence="2 3" key="1">
    <citation type="journal article" date="2019" name="Nat. Med.">
        <title>A library of human gut bacterial isolates paired with longitudinal multiomics data enables mechanistic microbiome research.</title>
        <authorList>
            <person name="Poyet M."/>
            <person name="Groussin M."/>
            <person name="Gibbons S.M."/>
            <person name="Avila-Pacheco J."/>
            <person name="Jiang X."/>
            <person name="Kearney S.M."/>
            <person name="Perrotta A.R."/>
            <person name="Berdy B."/>
            <person name="Zhao S."/>
            <person name="Lieberman T.D."/>
            <person name="Swanson P.K."/>
            <person name="Smith M."/>
            <person name="Roesemann S."/>
            <person name="Alexander J.E."/>
            <person name="Rich S.A."/>
            <person name="Livny J."/>
            <person name="Vlamakis H."/>
            <person name="Clish C."/>
            <person name="Bullock K."/>
            <person name="Deik A."/>
            <person name="Scott J."/>
            <person name="Pierce K.A."/>
            <person name="Xavier R.J."/>
            <person name="Alm E.J."/>
        </authorList>
    </citation>
    <scope>NUCLEOTIDE SEQUENCE [LARGE SCALE GENOMIC DNA]</scope>
    <source>
        <strain evidence="2 3">BIOML-A7</strain>
    </source>
</reference>
<dbReference type="InterPro" id="IPR007074">
    <property type="entry name" value="LicD/FKTN/FKRP_NTP_transf"/>
</dbReference>